<feature type="region of interest" description="Disordered" evidence="13">
    <location>
        <begin position="579"/>
        <end position="614"/>
    </location>
</feature>
<dbReference type="FunFam" id="1.20.1730.10:FF:000004">
    <property type="entry name" value="sodium/glucose cotransporter 5 isoform X1"/>
    <property type="match status" value="1"/>
</dbReference>
<dbReference type="PROSITE" id="PS50283">
    <property type="entry name" value="NA_SOLUT_SYMP_3"/>
    <property type="match status" value="1"/>
</dbReference>
<dbReference type="EMBL" id="ADFV01185322">
    <property type="status" value="NOT_ANNOTATED_CDS"/>
    <property type="molecule type" value="Genomic_DNA"/>
</dbReference>
<evidence type="ECO:0000256" key="11">
    <source>
        <dbReference type="ARBA" id="ARBA00023201"/>
    </source>
</evidence>
<evidence type="ECO:0000256" key="1">
    <source>
        <dbReference type="ARBA" id="ARBA00004141"/>
    </source>
</evidence>
<dbReference type="InterPro" id="IPR038377">
    <property type="entry name" value="Na/Glc_symporter_sf"/>
</dbReference>
<dbReference type="Pfam" id="PF00474">
    <property type="entry name" value="SSF"/>
    <property type="match status" value="1"/>
</dbReference>
<dbReference type="EMBL" id="ADFV01185320">
    <property type="status" value="NOT_ANNOTATED_CDS"/>
    <property type="molecule type" value="Genomic_DNA"/>
</dbReference>
<feature type="transmembrane region" description="Helical" evidence="14">
    <location>
        <begin position="278"/>
        <end position="296"/>
    </location>
</feature>
<reference evidence="15" key="2">
    <citation type="submission" date="2025-08" db="UniProtKB">
        <authorList>
            <consortium name="Ensembl"/>
        </authorList>
    </citation>
    <scope>IDENTIFICATION</scope>
</reference>
<dbReference type="CDD" id="cd11488">
    <property type="entry name" value="SLC5sbd_SGLT4"/>
    <property type="match status" value="1"/>
</dbReference>
<feature type="transmembrane region" description="Helical" evidence="14">
    <location>
        <begin position="657"/>
        <end position="680"/>
    </location>
</feature>
<evidence type="ECO:0000313" key="16">
    <source>
        <dbReference type="Proteomes" id="UP000001073"/>
    </source>
</evidence>
<evidence type="ECO:0000256" key="3">
    <source>
        <dbReference type="ARBA" id="ARBA00022448"/>
    </source>
</evidence>
<proteinExistence type="inferred from homology"/>
<evidence type="ECO:0000256" key="2">
    <source>
        <dbReference type="ARBA" id="ARBA00006434"/>
    </source>
</evidence>
<gene>
    <name evidence="15" type="primary">SLC5A9</name>
</gene>
<feature type="compositionally biased region" description="Basic and acidic residues" evidence="13">
    <location>
        <begin position="579"/>
        <end position="591"/>
    </location>
</feature>
<keyword evidence="9 14" id="KW-0472">Membrane</keyword>
<feature type="transmembrane region" description="Helical" evidence="14">
    <location>
        <begin position="385"/>
        <end position="414"/>
    </location>
</feature>
<dbReference type="EMBL" id="ADFV01185324">
    <property type="status" value="NOT_ANNOTATED_CDS"/>
    <property type="molecule type" value="Genomic_DNA"/>
</dbReference>
<dbReference type="PROSITE" id="PS00456">
    <property type="entry name" value="NA_SOLUT_SYMP_1"/>
    <property type="match status" value="1"/>
</dbReference>
<keyword evidence="6 14" id="KW-1133">Transmembrane helix</keyword>
<evidence type="ECO:0000313" key="15">
    <source>
        <dbReference type="Ensembl" id="ENSNLEP00000019852.2"/>
    </source>
</evidence>
<evidence type="ECO:0000256" key="14">
    <source>
        <dbReference type="SAM" id="Phobius"/>
    </source>
</evidence>
<protein>
    <submittedName>
        <fullName evidence="15">Solute carrier family 5 member 9</fullName>
    </submittedName>
</protein>
<dbReference type="PANTHER" id="PTHR11819">
    <property type="entry name" value="SOLUTE CARRIER FAMILY 5"/>
    <property type="match status" value="1"/>
</dbReference>
<feature type="transmembrane region" description="Helical" evidence="14">
    <location>
        <begin position="214"/>
        <end position="232"/>
    </location>
</feature>
<dbReference type="Proteomes" id="UP000001073">
    <property type="component" value="Chromosome 12"/>
</dbReference>
<comment type="subcellular location">
    <subcellularLocation>
        <location evidence="1">Membrane</location>
        <topology evidence="1">Multi-pass membrane protein</topology>
    </subcellularLocation>
</comment>
<feature type="transmembrane region" description="Helical" evidence="14">
    <location>
        <begin position="75"/>
        <end position="96"/>
    </location>
</feature>
<keyword evidence="5 14" id="KW-0812">Transmembrane</keyword>
<dbReference type="Ensembl" id="ENSNLET00000020850.2">
    <property type="protein sequence ID" value="ENSNLEP00000019852.2"/>
    <property type="gene ID" value="ENSNLEG00000016351.2"/>
</dbReference>
<accession>G1S2W4</accession>
<dbReference type="AlphaFoldDB" id="G1S2W4"/>
<keyword evidence="4" id="KW-0762">Sugar transport</keyword>
<dbReference type="InterPro" id="IPR001734">
    <property type="entry name" value="Na/solute_symporter"/>
</dbReference>
<keyword evidence="16" id="KW-1185">Reference proteome</keyword>
<feature type="transmembrane region" description="Helical" evidence="14">
    <location>
        <begin position="530"/>
        <end position="552"/>
    </location>
</feature>
<sequence>MSKELAAMGPGASGDGVRTETAPHVALDSRVGLHAYDISVVVIYFVFVIAVGIWSSIRASRGTIGGYFLAGRSMSWWPIGASLMSSNVGSGLFIGLAGTGAAGGLAVGGFEWNATWLLLALGWVFVPVYIAAGVVTMPQYLKKRFGGQRIQVYMSVLSLILYIFTKISTDIFSGALFIQMALGWNLYLSTGILLVVTAVYTIAGGLTAVIYTDALQTVIMVGGALVLMFLGFQDVGWYPGLEQRYRQAIPNVTVPNTTCHLPRPDAFHMLRDPVSGDIPWPGLIFGLTVLATWCWCTDQVIVQRSLSAKSLSHAKGGSVLGGYLKILPMFFIVMPGMISRALFPDEVGCVDPDVCQRICGARVGCSNIAYPKLVMPCLSPGLRGLMIAVIMAALMSSLTSIFNSSSTLFTIDVWQRFRRKATEQELMVVGRLFVVFLVVISILWIPIIQSSNSGQLFDYIQAVTSYLAPPITALFLLAIFCKRVTEPGAFWGLMFGLGVGLLRMILEFSYPAPACGDVDRRPAVLKDFHYLYFALLLCGLTAIVIIILSLCTTPIPEEQLTRLTWWTRNCPLSELEKEAHESTPEISERPAGECPAGGGAAESSSLGQEQPEAPSRSWGKLLWSWFCGLPGAPEQALSPAEKAALEQKLTSIEEQPLWRHVCNINAVLLLAINIFLWGYFA</sequence>
<dbReference type="EMBL" id="ADFV01185319">
    <property type="status" value="NOT_ANNOTATED_CDS"/>
    <property type="molecule type" value="Genomic_DNA"/>
</dbReference>
<reference evidence="15 16" key="1">
    <citation type="submission" date="2012-10" db="EMBL/GenBank/DDBJ databases">
        <authorList>
            <consortium name="Gibbon Genome Sequencing Consortium"/>
        </authorList>
    </citation>
    <scope>NUCLEOTIDE SEQUENCE [LARGE SCALE GENOMIC DNA]</scope>
</reference>
<organism evidence="15 16">
    <name type="scientific">Nomascus leucogenys</name>
    <name type="common">Northern white-cheeked gibbon</name>
    <name type="synonym">Hylobates leucogenys</name>
    <dbReference type="NCBI Taxonomy" id="61853"/>
    <lineage>
        <taxon>Eukaryota</taxon>
        <taxon>Metazoa</taxon>
        <taxon>Chordata</taxon>
        <taxon>Craniata</taxon>
        <taxon>Vertebrata</taxon>
        <taxon>Euteleostomi</taxon>
        <taxon>Mammalia</taxon>
        <taxon>Eutheria</taxon>
        <taxon>Euarchontoglires</taxon>
        <taxon>Primates</taxon>
        <taxon>Haplorrhini</taxon>
        <taxon>Catarrhini</taxon>
        <taxon>Hylobatidae</taxon>
        <taxon>Nomascus</taxon>
    </lineage>
</organism>
<dbReference type="GO" id="GO:0005886">
    <property type="term" value="C:plasma membrane"/>
    <property type="evidence" value="ECO:0007669"/>
    <property type="project" value="TreeGrafter"/>
</dbReference>
<evidence type="ECO:0000256" key="5">
    <source>
        <dbReference type="ARBA" id="ARBA00022692"/>
    </source>
</evidence>
<feature type="transmembrane region" description="Helical" evidence="14">
    <location>
        <begin position="33"/>
        <end position="54"/>
    </location>
</feature>
<keyword evidence="10" id="KW-0325">Glycoprotein</keyword>
<name>G1S2W4_NOMLE</name>
<evidence type="ECO:0000256" key="9">
    <source>
        <dbReference type="ARBA" id="ARBA00023136"/>
    </source>
</evidence>
<dbReference type="HOGENOM" id="CLU_018808_9_2_1"/>
<evidence type="ECO:0000256" key="6">
    <source>
        <dbReference type="ARBA" id="ARBA00022989"/>
    </source>
</evidence>
<dbReference type="PANTHER" id="PTHR11819:SF96">
    <property type="entry name" value="SODIUM_GLUCOSE COTRANSPORTER 4"/>
    <property type="match status" value="1"/>
</dbReference>
<evidence type="ECO:0000256" key="12">
    <source>
        <dbReference type="RuleBase" id="RU362091"/>
    </source>
</evidence>
<feature type="transmembrane region" description="Helical" evidence="14">
    <location>
        <begin position="426"/>
        <end position="447"/>
    </location>
</feature>
<dbReference type="InterPro" id="IPR018212">
    <property type="entry name" value="Na/solute_symporter_CS"/>
</dbReference>
<dbReference type="GeneTree" id="ENSGT00940000157546"/>
<evidence type="ECO:0000256" key="4">
    <source>
        <dbReference type="ARBA" id="ARBA00022597"/>
    </source>
</evidence>
<keyword evidence="11" id="KW-0739">Sodium transport</keyword>
<comment type="similarity">
    <text evidence="2 12">Belongs to the sodium:solute symporter (SSF) (TC 2.A.21) family.</text>
</comment>
<dbReference type="EMBL" id="ADFV01185321">
    <property type="status" value="NOT_ANNOTATED_CDS"/>
    <property type="molecule type" value="Genomic_DNA"/>
</dbReference>
<keyword evidence="7" id="KW-0915">Sodium</keyword>
<feature type="transmembrane region" description="Helical" evidence="14">
    <location>
        <begin position="156"/>
        <end position="178"/>
    </location>
</feature>
<evidence type="ECO:0000256" key="7">
    <source>
        <dbReference type="ARBA" id="ARBA00023053"/>
    </source>
</evidence>
<dbReference type="EMBL" id="ADFV01185323">
    <property type="status" value="NOT_ANNOTATED_CDS"/>
    <property type="molecule type" value="Genomic_DNA"/>
</dbReference>
<keyword evidence="3" id="KW-0813">Transport</keyword>
<evidence type="ECO:0000256" key="10">
    <source>
        <dbReference type="ARBA" id="ARBA00023180"/>
    </source>
</evidence>
<reference evidence="15" key="3">
    <citation type="submission" date="2025-09" db="UniProtKB">
        <authorList>
            <consortium name="Ensembl"/>
        </authorList>
    </citation>
    <scope>IDENTIFICATION</scope>
</reference>
<dbReference type="NCBIfam" id="TIGR00813">
    <property type="entry name" value="sss"/>
    <property type="match status" value="1"/>
</dbReference>
<feature type="transmembrane region" description="Helical" evidence="14">
    <location>
        <begin position="116"/>
        <end position="135"/>
    </location>
</feature>
<evidence type="ECO:0000256" key="13">
    <source>
        <dbReference type="SAM" id="MobiDB-lite"/>
    </source>
</evidence>
<keyword evidence="8" id="KW-0406">Ion transport</keyword>
<feature type="transmembrane region" description="Helical" evidence="14">
    <location>
        <begin position="184"/>
        <end position="202"/>
    </location>
</feature>
<dbReference type="Gene3D" id="1.20.1730.10">
    <property type="entry name" value="Sodium/glucose cotransporter"/>
    <property type="match status" value="1"/>
</dbReference>
<evidence type="ECO:0000256" key="8">
    <source>
        <dbReference type="ARBA" id="ARBA00023065"/>
    </source>
</evidence>
<feature type="transmembrane region" description="Helical" evidence="14">
    <location>
        <begin position="317"/>
        <end position="338"/>
    </location>
</feature>
<feature type="transmembrane region" description="Helical" evidence="14">
    <location>
        <begin position="488"/>
        <end position="510"/>
    </location>
</feature>
<feature type="transmembrane region" description="Helical" evidence="14">
    <location>
        <begin position="459"/>
        <end position="481"/>
    </location>
</feature>
<dbReference type="GO" id="GO:0005412">
    <property type="term" value="F:D-glucose:sodium symporter activity"/>
    <property type="evidence" value="ECO:0007669"/>
    <property type="project" value="TreeGrafter"/>
</dbReference>